<feature type="region of interest" description="Disordered" evidence="2">
    <location>
        <begin position="184"/>
        <end position="217"/>
    </location>
</feature>
<dbReference type="EMBL" id="HBEV01004917">
    <property type="protein sequence ID" value="CAD8582815.1"/>
    <property type="molecule type" value="Transcribed_RNA"/>
</dbReference>
<sequence length="428" mass="44479">MGFFGLFGGGFNPSKCKTALRLCIGRIKLLKNKKGLAVRALRKEIADLLGADKTESARVRIEGVMREEANLEAFDILDLFCELLVVRLRLIEQEKDLPDDLKEAVATCIYAAKRMGELPELGQIKSQFAAKYGREYAQACEADGTAAACGVNRTAIQKLSVAPPTNEEKLAKLRAIAEEHRVPFDEEEATKSLAQATKSPAQVHAAGDGGNGSGESTGVAGYADVQQAAAAAAQAAGQAQQAAAAAAALAVAHGGVKPSAPGSGIITSNAPLPPPGFLVNSLSGKKAGDGAGMDKGRSLSEVVAGTPVAKKDGDTAGGDEGEHEVDDDYVADLTPPSAAAPPAKPPPVVDPSKPSPPPGIAGAPEREGPLKGRMESDEKKKPEFGPAPPPKPGDPLGEPDTSKVDPNRPETHFRDLTERFNALKRNKG</sequence>
<protein>
    <recommendedName>
        <fullName evidence="4">IST1-like protein</fullName>
    </recommendedName>
</protein>
<dbReference type="Pfam" id="PF03398">
    <property type="entry name" value="Ist1"/>
    <property type="match status" value="1"/>
</dbReference>
<evidence type="ECO:0008006" key="4">
    <source>
        <dbReference type="Google" id="ProtNLM"/>
    </source>
</evidence>
<dbReference type="InterPro" id="IPR005061">
    <property type="entry name" value="Ist1"/>
</dbReference>
<dbReference type="InterPro" id="IPR042277">
    <property type="entry name" value="IST1-like"/>
</dbReference>
<accession>A0A7S0PPJ1</accession>
<feature type="compositionally biased region" description="Pro residues" evidence="2">
    <location>
        <begin position="338"/>
        <end position="359"/>
    </location>
</feature>
<reference evidence="3" key="1">
    <citation type="submission" date="2021-01" db="EMBL/GenBank/DDBJ databases">
        <authorList>
            <person name="Corre E."/>
            <person name="Pelletier E."/>
            <person name="Niang G."/>
            <person name="Scheremetjew M."/>
            <person name="Finn R."/>
            <person name="Kale V."/>
            <person name="Holt S."/>
            <person name="Cochrane G."/>
            <person name="Meng A."/>
            <person name="Brown T."/>
            <person name="Cohen L."/>
        </authorList>
    </citation>
    <scope>NUCLEOTIDE SEQUENCE</scope>
    <source>
        <strain evidence="3">CCMP494</strain>
    </source>
</reference>
<name>A0A7S0PPJ1_MICPS</name>
<feature type="compositionally biased region" description="Basic and acidic residues" evidence="2">
    <location>
        <begin position="286"/>
        <end position="298"/>
    </location>
</feature>
<feature type="compositionally biased region" description="Basic and acidic residues" evidence="2">
    <location>
        <begin position="364"/>
        <end position="383"/>
    </location>
</feature>
<comment type="similarity">
    <text evidence="1">Belongs to the IST1 family.</text>
</comment>
<evidence type="ECO:0000256" key="1">
    <source>
        <dbReference type="ARBA" id="ARBA00005536"/>
    </source>
</evidence>
<evidence type="ECO:0000256" key="2">
    <source>
        <dbReference type="SAM" id="MobiDB-lite"/>
    </source>
</evidence>
<proteinExistence type="inferred from homology"/>
<dbReference type="PANTHER" id="PTHR12161">
    <property type="entry name" value="IST1 FAMILY MEMBER"/>
    <property type="match status" value="1"/>
</dbReference>
<organism evidence="3">
    <name type="scientific">Micromonas pusilla</name>
    <name type="common">Picoplanktonic green alga</name>
    <name type="synonym">Chromulina pusilla</name>
    <dbReference type="NCBI Taxonomy" id="38833"/>
    <lineage>
        <taxon>Eukaryota</taxon>
        <taxon>Viridiplantae</taxon>
        <taxon>Chlorophyta</taxon>
        <taxon>Mamiellophyceae</taxon>
        <taxon>Mamiellales</taxon>
        <taxon>Mamiellaceae</taxon>
        <taxon>Micromonas</taxon>
    </lineage>
</organism>
<feature type="region of interest" description="Disordered" evidence="2">
    <location>
        <begin position="281"/>
        <end position="428"/>
    </location>
</feature>
<dbReference type="FunFam" id="1.20.1260.60:FF:000002">
    <property type="entry name" value="Vacuolar protein sorting-associated protein IST1"/>
    <property type="match status" value="1"/>
</dbReference>
<feature type="compositionally biased region" description="Basic and acidic residues" evidence="2">
    <location>
        <begin position="400"/>
        <end position="418"/>
    </location>
</feature>
<dbReference type="AlphaFoldDB" id="A0A7S0PPJ1"/>
<evidence type="ECO:0000313" key="3">
    <source>
        <dbReference type="EMBL" id="CAD8582815.1"/>
    </source>
</evidence>
<feature type="compositionally biased region" description="Acidic residues" evidence="2">
    <location>
        <begin position="317"/>
        <end position="330"/>
    </location>
</feature>
<dbReference type="GO" id="GO:0015031">
    <property type="term" value="P:protein transport"/>
    <property type="evidence" value="ECO:0007669"/>
    <property type="project" value="InterPro"/>
</dbReference>
<gene>
    <name evidence="3" type="ORF">MSP1404_LOCUS3755</name>
</gene>
<dbReference type="PANTHER" id="PTHR12161:SF5">
    <property type="entry name" value="IST1 HOMOLOG"/>
    <property type="match status" value="1"/>
</dbReference>
<dbReference type="Gene3D" id="1.20.1260.60">
    <property type="entry name" value="Vacuolar protein sorting-associated protein Ist1"/>
    <property type="match status" value="1"/>
</dbReference>